<dbReference type="PANTHER" id="PTHR15108">
    <property type="entry name" value="N-ACYLGLUCOSAMINE-2-EPIMERASE"/>
    <property type="match status" value="1"/>
</dbReference>
<gene>
    <name evidence="3" type="ORF">V0U35_07050</name>
</gene>
<evidence type="ECO:0000256" key="2">
    <source>
        <dbReference type="ARBA" id="ARBA00023235"/>
    </source>
</evidence>
<evidence type="ECO:0000256" key="1">
    <source>
        <dbReference type="ARBA" id="ARBA00008558"/>
    </source>
</evidence>
<proteinExistence type="inferred from homology"/>
<evidence type="ECO:0000313" key="3">
    <source>
        <dbReference type="EMBL" id="MEE2566435.1"/>
    </source>
</evidence>
<dbReference type="Gene3D" id="1.50.10.10">
    <property type="match status" value="1"/>
</dbReference>
<comment type="similarity">
    <text evidence="1">Belongs to the N-acylglucosamine 2-epimerase family.</text>
</comment>
<dbReference type="RefSeq" id="WP_330195976.1">
    <property type="nucleotide sequence ID" value="NZ_JAZDRO010000002.1"/>
</dbReference>
<organism evidence="3 4">
    <name type="scientific">Hyphobacterium marinum</name>
    <dbReference type="NCBI Taxonomy" id="3116574"/>
    <lineage>
        <taxon>Bacteria</taxon>
        <taxon>Pseudomonadati</taxon>
        <taxon>Pseudomonadota</taxon>
        <taxon>Alphaproteobacteria</taxon>
        <taxon>Maricaulales</taxon>
        <taxon>Maricaulaceae</taxon>
        <taxon>Hyphobacterium</taxon>
    </lineage>
</organism>
<name>A0ABU7LY21_9PROT</name>
<comment type="caution">
    <text evidence="3">The sequence shown here is derived from an EMBL/GenBank/DDBJ whole genome shotgun (WGS) entry which is preliminary data.</text>
</comment>
<keyword evidence="4" id="KW-1185">Reference proteome</keyword>
<dbReference type="Pfam" id="PF07221">
    <property type="entry name" value="GlcNAc_2-epim"/>
    <property type="match status" value="1"/>
</dbReference>
<keyword evidence="2" id="KW-0413">Isomerase</keyword>
<sequence>MTAPPALLDAAGRFRAWIRDAALPVWADRGWDAEQGGFHERFDLAGQPDRDAVRRVRSQARQIYVFAHGEHLGWYPGGADIARRGLDWLEARAWAPDGNPGWVMKLNPDGSVADPTRDLYEQAFALLALAWVYRATGDTGALELANKTLAYIDTEMAHPAGGWLESVPDRAPPRRQNPHMHMFEASLALFDATKDQAYLDRAGSILALMRRHWIAESGALLELFESDWERFSGKGGRRTEPGHQYEWVWLLDHFRERSGEDVSAEIAGLYAFARTYGRNPKTGLIMSAVGDDGAPLDTSARTWQQTEHLKASLIQGAAGRSGAWDAAGDALHRLFARFLAPAPAGCWIDAYDGQGKPDVTGITASTLYHLFVAAVETKRILGSRNSATKAASQ</sequence>
<dbReference type="InterPro" id="IPR008928">
    <property type="entry name" value="6-hairpin_glycosidase_sf"/>
</dbReference>
<dbReference type="InterPro" id="IPR012341">
    <property type="entry name" value="6hp_glycosidase-like_sf"/>
</dbReference>
<accession>A0ABU7LY21</accession>
<dbReference type="InterPro" id="IPR010819">
    <property type="entry name" value="AGE/CE"/>
</dbReference>
<dbReference type="Proteomes" id="UP001310692">
    <property type="component" value="Unassembled WGS sequence"/>
</dbReference>
<protein>
    <submittedName>
        <fullName evidence="3">AGE family epimerase/isomerase</fullName>
    </submittedName>
</protein>
<dbReference type="EMBL" id="JAZDRO010000002">
    <property type="protein sequence ID" value="MEE2566435.1"/>
    <property type="molecule type" value="Genomic_DNA"/>
</dbReference>
<dbReference type="SUPFAM" id="SSF48208">
    <property type="entry name" value="Six-hairpin glycosidases"/>
    <property type="match status" value="1"/>
</dbReference>
<evidence type="ECO:0000313" key="4">
    <source>
        <dbReference type="Proteomes" id="UP001310692"/>
    </source>
</evidence>
<reference evidence="3 4" key="1">
    <citation type="submission" date="2024-01" db="EMBL/GenBank/DDBJ databases">
        <title>Hyphobacterium bacterium isolated from marine sediment.</title>
        <authorList>
            <person name="Zhao S."/>
        </authorList>
    </citation>
    <scope>NUCLEOTIDE SEQUENCE [LARGE SCALE GENOMIC DNA]</scope>
    <source>
        <strain evidence="3 4">Y60-23</strain>
    </source>
</reference>